<organism evidence="2 3">
    <name type="scientific">Streptomyces zaomyceticus</name>
    <dbReference type="NCBI Taxonomy" id="68286"/>
    <lineage>
        <taxon>Bacteria</taxon>
        <taxon>Bacillati</taxon>
        <taxon>Actinomycetota</taxon>
        <taxon>Actinomycetes</taxon>
        <taxon>Kitasatosporales</taxon>
        <taxon>Streptomycetaceae</taxon>
        <taxon>Streptomyces</taxon>
    </lineage>
</organism>
<feature type="region of interest" description="Disordered" evidence="1">
    <location>
        <begin position="1"/>
        <end position="71"/>
    </location>
</feature>
<evidence type="ECO:0008006" key="4">
    <source>
        <dbReference type="Google" id="ProtNLM"/>
    </source>
</evidence>
<accession>A0ABZ1LPK7</accession>
<gene>
    <name evidence="2" type="ORF">OG814_08700</name>
</gene>
<proteinExistence type="predicted"/>
<evidence type="ECO:0000256" key="1">
    <source>
        <dbReference type="SAM" id="MobiDB-lite"/>
    </source>
</evidence>
<dbReference type="Proteomes" id="UP001622594">
    <property type="component" value="Chromosome"/>
</dbReference>
<reference evidence="2 3" key="1">
    <citation type="submission" date="2022-10" db="EMBL/GenBank/DDBJ databases">
        <title>The complete genomes of actinobacterial strains from the NBC collection.</title>
        <authorList>
            <person name="Joergensen T.S."/>
            <person name="Alvarez Arevalo M."/>
            <person name="Sterndorff E.B."/>
            <person name="Faurdal D."/>
            <person name="Vuksanovic O."/>
            <person name="Mourched A.-S."/>
            <person name="Charusanti P."/>
            <person name="Shaw S."/>
            <person name="Blin K."/>
            <person name="Weber T."/>
        </authorList>
    </citation>
    <scope>NUCLEOTIDE SEQUENCE [LARGE SCALE GENOMIC DNA]</scope>
    <source>
        <strain evidence="2 3">NBC_00123</strain>
    </source>
</reference>
<feature type="compositionally biased region" description="Low complexity" evidence="1">
    <location>
        <begin position="1"/>
        <end position="34"/>
    </location>
</feature>
<evidence type="ECO:0000313" key="3">
    <source>
        <dbReference type="Proteomes" id="UP001622594"/>
    </source>
</evidence>
<sequence>MGPGSLGTSPGSAGASPGSDRRGPVPGAGSAPGPARHRRPATPPRAGGPRTFAERYPSHIPLPPTAPRPAPVRGTFRPLTIRTARDAVAAAAGYLRWLGFRDVVQPEERPASGVDLRAPGLVAQVDPSTRPTGLRAVECLWLNGLSTSAVSVFFSLAGYTPEARSRAAEIGLPLFVLDLTGTPQPVNTAADDLASGGA</sequence>
<feature type="compositionally biased region" description="Pro residues" evidence="1">
    <location>
        <begin position="60"/>
        <end position="70"/>
    </location>
</feature>
<name>A0ABZ1LPK7_9ACTN</name>
<evidence type="ECO:0000313" key="2">
    <source>
        <dbReference type="EMBL" id="WTR75348.1"/>
    </source>
</evidence>
<protein>
    <recommendedName>
        <fullName evidence="4">Restriction endonuclease type IV Mrr domain-containing protein</fullName>
    </recommendedName>
</protein>
<keyword evidence="3" id="KW-1185">Reference proteome</keyword>
<dbReference type="EMBL" id="CP108188">
    <property type="protein sequence ID" value="WTR75348.1"/>
    <property type="molecule type" value="Genomic_DNA"/>
</dbReference>